<keyword evidence="2 3" id="KW-0786">Thiamine pyrophosphate</keyword>
<sequence length="552" mass="61112">MNVYKTVAAQIVDILKREAVDRVFSVPGESFLDVMNEIYLEEAVDFVSCRHEGGASFMAEAYGKLTGRPGVVMATRGVGGSNLSIGVHTAHQDSTPMVVFLGQVDRKFRGREGFQEIELDRMFSHVAKWTYELTDPNRANEMISRAFRIAQSGRPGPVVVSLPADVLEEESIYYPQAPYTPSRPAANQEEIKKALHLLKQSKRPLIIAGGGVLRSKAEKELLAFVQSSNIPIIASFRRHDIFPNNHRLYAGHTGLGTFPEILNTMRQADTVLAIGTRLSEITTQSYSIFQENITLIHIDIDPDTLGKVYPPQAGIVADASQALTALLENKIKPNQEWEKWAIECRQVYDKATAITEHPNSETVDIAQIIQSLQEVLSDDAVITNDAGNFAAWLHNYYSFNEPKTYAGPTSGAMGYGLPAGIAAKMVFPEKTVVSLSGDGGFMMTVQELETAVRHKVPIIAVVFNNSMYGTIRMHQEKVFPHHVIGTSLNEINFSKLAEAMGVYGQRINHHRSFKEALQKTIQHEAPALIEVMCHPDNISVLSNLSDIHKSNK</sequence>
<feature type="domain" description="Thiamine pyrophosphate enzyme central" evidence="4">
    <location>
        <begin position="191"/>
        <end position="326"/>
    </location>
</feature>
<dbReference type="GO" id="GO:0009099">
    <property type="term" value="P:L-valine biosynthetic process"/>
    <property type="evidence" value="ECO:0007669"/>
    <property type="project" value="TreeGrafter"/>
</dbReference>
<evidence type="ECO:0000313" key="8">
    <source>
        <dbReference type="Proteomes" id="UP000199017"/>
    </source>
</evidence>
<accession>A0A1G8CNP3</accession>
<dbReference type="EMBL" id="FNDU01000001">
    <property type="protein sequence ID" value="SDH46962.1"/>
    <property type="molecule type" value="Genomic_DNA"/>
</dbReference>
<evidence type="ECO:0000259" key="5">
    <source>
        <dbReference type="Pfam" id="PF02775"/>
    </source>
</evidence>
<reference evidence="7 8" key="1">
    <citation type="submission" date="2016-10" db="EMBL/GenBank/DDBJ databases">
        <authorList>
            <person name="de Groot N.N."/>
        </authorList>
    </citation>
    <scope>NUCLEOTIDE SEQUENCE [LARGE SCALE GENOMIC DNA]</scope>
    <source>
        <strain evidence="8">P4B,CCM 7963,CECT 7998,DSM 25260,IBRC-M 10614,KCTC 13821</strain>
    </source>
</reference>
<dbReference type="InterPro" id="IPR000399">
    <property type="entry name" value="TPP-bd_CS"/>
</dbReference>
<organism evidence="7 8">
    <name type="scientific">Alteribacillus bidgolensis</name>
    <dbReference type="NCBI Taxonomy" id="930129"/>
    <lineage>
        <taxon>Bacteria</taxon>
        <taxon>Bacillati</taxon>
        <taxon>Bacillota</taxon>
        <taxon>Bacilli</taxon>
        <taxon>Bacillales</taxon>
        <taxon>Bacillaceae</taxon>
        <taxon>Alteribacillus</taxon>
    </lineage>
</organism>
<dbReference type="GO" id="GO:0000287">
    <property type="term" value="F:magnesium ion binding"/>
    <property type="evidence" value="ECO:0007669"/>
    <property type="project" value="InterPro"/>
</dbReference>
<dbReference type="CDD" id="cd00568">
    <property type="entry name" value="TPP_enzymes"/>
    <property type="match status" value="1"/>
</dbReference>
<evidence type="ECO:0000256" key="3">
    <source>
        <dbReference type="RuleBase" id="RU362132"/>
    </source>
</evidence>
<dbReference type="Pfam" id="PF02775">
    <property type="entry name" value="TPP_enzyme_C"/>
    <property type="match status" value="1"/>
</dbReference>
<dbReference type="InterPro" id="IPR011766">
    <property type="entry name" value="TPP_enzyme_TPP-bd"/>
</dbReference>
<dbReference type="InterPro" id="IPR045229">
    <property type="entry name" value="TPP_enz"/>
</dbReference>
<evidence type="ECO:0000313" key="7">
    <source>
        <dbReference type="EMBL" id="SDH46962.1"/>
    </source>
</evidence>
<evidence type="ECO:0000259" key="4">
    <source>
        <dbReference type="Pfam" id="PF00205"/>
    </source>
</evidence>
<dbReference type="GO" id="GO:0030976">
    <property type="term" value="F:thiamine pyrophosphate binding"/>
    <property type="evidence" value="ECO:0007669"/>
    <property type="project" value="InterPro"/>
</dbReference>
<evidence type="ECO:0000256" key="2">
    <source>
        <dbReference type="ARBA" id="ARBA00023052"/>
    </source>
</evidence>
<dbReference type="NCBIfam" id="NF006052">
    <property type="entry name" value="PRK08199.1"/>
    <property type="match status" value="1"/>
</dbReference>
<dbReference type="Pfam" id="PF00205">
    <property type="entry name" value="TPP_enzyme_M"/>
    <property type="match status" value="1"/>
</dbReference>
<dbReference type="InterPro" id="IPR029061">
    <property type="entry name" value="THDP-binding"/>
</dbReference>
<evidence type="ECO:0000259" key="6">
    <source>
        <dbReference type="Pfam" id="PF02776"/>
    </source>
</evidence>
<dbReference type="SUPFAM" id="SSF52518">
    <property type="entry name" value="Thiamin diphosphate-binding fold (THDP-binding)"/>
    <property type="match status" value="2"/>
</dbReference>
<dbReference type="FunFam" id="3.40.50.970:FF:000007">
    <property type="entry name" value="Acetolactate synthase"/>
    <property type="match status" value="1"/>
</dbReference>
<dbReference type="GO" id="GO:0005948">
    <property type="term" value="C:acetolactate synthase complex"/>
    <property type="evidence" value="ECO:0007669"/>
    <property type="project" value="TreeGrafter"/>
</dbReference>
<dbReference type="Gene3D" id="3.40.50.1220">
    <property type="entry name" value="TPP-binding domain"/>
    <property type="match status" value="1"/>
</dbReference>
<feature type="domain" description="Thiamine pyrophosphate enzyme N-terminal TPP-binding" evidence="6">
    <location>
        <begin position="6"/>
        <end position="117"/>
    </location>
</feature>
<dbReference type="GO" id="GO:0009097">
    <property type="term" value="P:isoleucine biosynthetic process"/>
    <property type="evidence" value="ECO:0007669"/>
    <property type="project" value="TreeGrafter"/>
</dbReference>
<dbReference type="SUPFAM" id="SSF52467">
    <property type="entry name" value="DHS-like NAD/FAD-binding domain"/>
    <property type="match status" value="1"/>
</dbReference>
<proteinExistence type="inferred from homology"/>
<gene>
    <name evidence="7" type="ORF">SAMN05216352_101389</name>
</gene>
<dbReference type="CDD" id="cd07035">
    <property type="entry name" value="TPP_PYR_POX_like"/>
    <property type="match status" value="1"/>
</dbReference>
<dbReference type="PANTHER" id="PTHR18968:SF120">
    <property type="entry name" value="ACETOLACTATE SYNTHASE LARGE SUBUNIT"/>
    <property type="match status" value="1"/>
</dbReference>
<dbReference type="PANTHER" id="PTHR18968">
    <property type="entry name" value="THIAMINE PYROPHOSPHATE ENZYMES"/>
    <property type="match status" value="1"/>
</dbReference>
<dbReference type="AlphaFoldDB" id="A0A1G8CNP3"/>
<feature type="domain" description="Thiamine pyrophosphate enzyme TPP-binding" evidence="5">
    <location>
        <begin position="385"/>
        <end position="531"/>
    </location>
</feature>
<dbReference type="STRING" id="930129.SAMN05216352_101389"/>
<dbReference type="InterPro" id="IPR029035">
    <property type="entry name" value="DHS-like_NAD/FAD-binding_dom"/>
</dbReference>
<dbReference type="GO" id="GO:0003984">
    <property type="term" value="F:acetolactate synthase activity"/>
    <property type="evidence" value="ECO:0007669"/>
    <property type="project" value="TreeGrafter"/>
</dbReference>
<protein>
    <submittedName>
        <fullName evidence="7">Acetolactate synthase-1/2/3 large subunit</fullName>
    </submittedName>
</protein>
<dbReference type="Proteomes" id="UP000199017">
    <property type="component" value="Unassembled WGS sequence"/>
</dbReference>
<comment type="similarity">
    <text evidence="1 3">Belongs to the TPP enzyme family.</text>
</comment>
<dbReference type="OrthoDB" id="4494979at2"/>
<dbReference type="InterPro" id="IPR012001">
    <property type="entry name" value="Thiamin_PyroP_enz_TPP-bd_dom"/>
</dbReference>
<keyword evidence="8" id="KW-1185">Reference proteome</keyword>
<dbReference type="Gene3D" id="3.40.50.970">
    <property type="match status" value="2"/>
</dbReference>
<dbReference type="Pfam" id="PF02776">
    <property type="entry name" value="TPP_enzyme_N"/>
    <property type="match status" value="1"/>
</dbReference>
<name>A0A1G8CNP3_9BACI</name>
<dbReference type="RefSeq" id="WP_091580086.1">
    <property type="nucleotide sequence ID" value="NZ_FNDU01000001.1"/>
</dbReference>
<dbReference type="PROSITE" id="PS00187">
    <property type="entry name" value="TPP_ENZYMES"/>
    <property type="match status" value="1"/>
</dbReference>
<dbReference type="GO" id="GO:0050660">
    <property type="term" value="F:flavin adenine dinucleotide binding"/>
    <property type="evidence" value="ECO:0007669"/>
    <property type="project" value="TreeGrafter"/>
</dbReference>
<dbReference type="InterPro" id="IPR012000">
    <property type="entry name" value="Thiamin_PyroP_enz_cen_dom"/>
</dbReference>
<evidence type="ECO:0000256" key="1">
    <source>
        <dbReference type="ARBA" id="ARBA00007812"/>
    </source>
</evidence>